<sequence>MKYLAFILTIYVMALAMWPCCSNETSLSTEHEDLCQAVSSEKHADNNHESAHACSPFFHSGTYHGFVASAAVNKAPALILNDEKDSFPEHHVQPVILIPGDIWQPPKLV</sequence>
<keyword evidence="3" id="KW-1185">Reference proteome</keyword>
<evidence type="ECO:0000256" key="1">
    <source>
        <dbReference type="SAM" id="SignalP"/>
    </source>
</evidence>
<reference evidence="3" key="1">
    <citation type="submission" date="2017-04" db="EMBL/GenBank/DDBJ databases">
        <authorList>
            <person name="Varghese N."/>
            <person name="Submissions S."/>
        </authorList>
    </citation>
    <scope>NUCLEOTIDE SEQUENCE [LARGE SCALE GENOMIC DNA]</scope>
    <source>
        <strain evidence="3">DSM 12126</strain>
    </source>
</reference>
<feature type="chain" id="PRO_5013366076" evidence="1">
    <location>
        <begin position="17"/>
        <end position="109"/>
    </location>
</feature>
<dbReference type="OrthoDB" id="671991at2"/>
<dbReference type="STRING" id="151894.SAMN04488524_0053"/>
<dbReference type="AlphaFoldDB" id="A0A1W1YMY7"/>
<dbReference type="Proteomes" id="UP000192756">
    <property type="component" value="Unassembled WGS sequence"/>
</dbReference>
<accession>A0A1W1YMY7</accession>
<protein>
    <submittedName>
        <fullName evidence="2">Uncharacterized protein</fullName>
    </submittedName>
</protein>
<dbReference type="EMBL" id="FWXT01000001">
    <property type="protein sequence ID" value="SMC37565.1"/>
    <property type="molecule type" value="Genomic_DNA"/>
</dbReference>
<name>A0A1W1YMY7_9SPHI</name>
<gene>
    <name evidence="2" type="ORF">SAMN04488524_0053</name>
</gene>
<evidence type="ECO:0000313" key="2">
    <source>
        <dbReference type="EMBL" id="SMC37565.1"/>
    </source>
</evidence>
<proteinExistence type="predicted"/>
<organism evidence="2 3">
    <name type="scientific">Pedobacter africanus</name>
    <dbReference type="NCBI Taxonomy" id="151894"/>
    <lineage>
        <taxon>Bacteria</taxon>
        <taxon>Pseudomonadati</taxon>
        <taxon>Bacteroidota</taxon>
        <taxon>Sphingobacteriia</taxon>
        <taxon>Sphingobacteriales</taxon>
        <taxon>Sphingobacteriaceae</taxon>
        <taxon>Pedobacter</taxon>
    </lineage>
</organism>
<evidence type="ECO:0000313" key="3">
    <source>
        <dbReference type="Proteomes" id="UP000192756"/>
    </source>
</evidence>
<dbReference type="RefSeq" id="WP_084236288.1">
    <property type="nucleotide sequence ID" value="NZ_FWXT01000001.1"/>
</dbReference>
<feature type="signal peptide" evidence="1">
    <location>
        <begin position="1"/>
        <end position="16"/>
    </location>
</feature>
<keyword evidence="1" id="KW-0732">Signal</keyword>